<organism evidence="1 2">
    <name type="scientific">Stenotrophomonas maltophilia</name>
    <name type="common">Pseudomonas maltophilia</name>
    <name type="synonym">Xanthomonas maltophilia</name>
    <dbReference type="NCBI Taxonomy" id="40324"/>
    <lineage>
        <taxon>Bacteria</taxon>
        <taxon>Pseudomonadati</taxon>
        <taxon>Pseudomonadota</taxon>
        <taxon>Gammaproteobacteria</taxon>
        <taxon>Lysobacterales</taxon>
        <taxon>Lysobacteraceae</taxon>
        <taxon>Stenotrophomonas</taxon>
        <taxon>Stenotrophomonas maltophilia group</taxon>
    </lineage>
</organism>
<gene>
    <name evidence="1" type="ORF">CEE60_14540</name>
</gene>
<name>A0A246HJZ6_STEMA</name>
<dbReference type="OrthoDB" id="6053889at2"/>
<sequence>MSSSCLAVLLSLATGCTLPWSPLQIRVTLAPEAPDVCVQYAQNTPLCASAMIAALEVYGTPRK</sequence>
<dbReference type="Proteomes" id="UP000198157">
    <property type="component" value="Unassembled WGS sequence"/>
</dbReference>
<comment type="caution">
    <text evidence="1">The sequence shown here is derived from an EMBL/GenBank/DDBJ whole genome shotgun (WGS) entry which is preliminary data.</text>
</comment>
<evidence type="ECO:0000313" key="1">
    <source>
        <dbReference type="EMBL" id="OWQ51530.1"/>
    </source>
</evidence>
<accession>A0A246HJZ6</accession>
<protein>
    <submittedName>
        <fullName evidence="1">Uncharacterized protein</fullName>
    </submittedName>
</protein>
<evidence type="ECO:0000313" key="2">
    <source>
        <dbReference type="Proteomes" id="UP000198157"/>
    </source>
</evidence>
<dbReference type="EMBL" id="NIVS01000040">
    <property type="protein sequence ID" value="OWQ51530.1"/>
    <property type="molecule type" value="Genomic_DNA"/>
</dbReference>
<dbReference type="AlphaFoldDB" id="A0A246HJZ6"/>
<reference evidence="1 2" key="1">
    <citation type="submission" date="2017-06" db="EMBL/GenBank/DDBJ databases">
        <authorList>
            <person name="Kim H.J."/>
            <person name="Triplett B.A."/>
        </authorList>
    </citation>
    <scope>NUCLEOTIDE SEQUENCE [LARGE SCALE GENOMIC DNA]</scope>
    <source>
        <strain evidence="1 2">13146</strain>
    </source>
</reference>
<proteinExistence type="predicted"/>